<keyword evidence="2 9" id="KW-0812">Transmembrane</keyword>
<evidence type="ECO:0000256" key="10">
    <source>
        <dbReference type="SAM" id="Phobius"/>
    </source>
</evidence>
<protein>
    <recommendedName>
        <fullName evidence="11">G-protein coupled receptors family 1 profile domain-containing protein</fullName>
    </recommendedName>
</protein>
<keyword evidence="8 9" id="KW-0807">Transducer</keyword>
<feature type="domain" description="G-protein coupled receptors family 1 profile" evidence="11">
    <location>
        <begin position="18"/>
        <end position="231"/>
    </location>
</feature>
<evidence type="ECO:0000256" key="2">
    <source>
        <dbReference type="ARBA" id="ARBA00022692"/>
    </source>
</evidence>
<evidence type="ECO:0000256" key="8">
    <source>
        <dbReference type="ARBA" id="ARBA00023224"/>
    </source>
</evidence>
<feature type="transmembrane region" description="Helical" evidence="10">
    <location>
        <begin position="681"/>
        <end position="701"/>
    </location>
</feature>
<dbReference type="PANTHER" id="PTHR24232">
    <property type="entry name" value="G-PROTEIN COUPLED RECEPTOR"/>
    <property type="match status" value="1"/>
</dbReference>
<organism evidence="12 13">
    <name type="scientific">Etheostoma spectabile</name>
    <name type="common">orangethroat darter</name>
    <dbReference type="NCBI Taxonomy" id="54343"/>
    <lineage>
        <taxon>Eukaryota</taxon>
        <taxon>Metazoa</taxon>
        <taxon>Chordata</taxon>
        <taxon>Craniata</taxon>
        <taxon>Vertebrata</taxon>
        <taxon>Euteleostomi</taxon>
        <taxon>Actinopterygii</taxon>
        <taxon>Neopterygii</taxon>
        <taxon>Teleostei</taxon>
        <taxon>Neoteleostei</taxon>
        <taxon>Acanthomorphata</taxon>
        <taxon>Eupercaria</taxon>
        <taxon>Perciformes</taxon>
        <taxon>Percoidei</taxon>
        <taxon>Percidae</taxon>
        <taxon>Etheostomatinae</taxon>
        <taxon>Etheostoma</taxon>
    </lineage>
</organism>
<proteinExistence type="inferred from homology"/>
<evidence type="ECO:0000256" key="9">
    <source>
        <dbReference type="RuleBase" id="RU000688"/>
    </source>
</evidence>
<feature type="transmembrane region" description="Helical" evidence="10">
    <location>
        <begin position="39"/>
        <end position="60"/>
    </location>
</feature>
<keyword evidence="6 9" id="KW-0675">Receptor</keyword>
<feature type="transmembrane region" description="Helical" evidence="10">
    <location>
        <begin position="6"/>
        <end position="27"/>
    </location>
</feature>
<feature type="transmembrane region" description="Helical" evidence="10">
    <location>
        <begin position="141"/>
        <end position="158"/>
    </location>
</feature>
<feature type="transmembrane region" description="Helical" evidence="10">
    <location>
        <begin position="385"/>
        <end position="407"/>
    </location>
</feature>
<feature type="transmembrane region" description="Helical" evidence="10">
    <location>
        <begin position="640"/>
        <end position="661"/>
    </location>
</feature>
<dbReference type="PANTHER" id="PTHR24232:SF85">
    <property type="entry name" value="G-PROTEIN COUPLED RECEPTOR 4"/>
    <property type="match status" value="1"/>
</dbReference>
<feature type="domain" description="G-protein coupled receptors family 1 profile" evidence="11">
    <location>
        <begin position="582"/>
        <end position="752"/>
    </location>
</feature>
<feature type="transmembrane region" description="Helical" evidence="10">
    <location>
        <begin position="612"/>
        <end position="633"/>
    </location>
</feature>
<feature type="non-terminal residue" evidence="12">
    <location>
        <position position="788"/>
    </location>
</feature>
<dbReference type="InterPro" id="IPR000276">
    <property type="entry name" value="GPCR_Rhodpsn"/>
</dbReference>
<dbReference type="Proteomes" id="UP000327493">
    <property type="component" value="Chromosome 17"/>
</dbReference>
<keyword evidence="13" id="KW-1185">Reference proteome</keyword>
<evidence type="ECO:0000256" key="5">
    <source>
        <dbReference type="ARBA" id="ARBA00023136"/>
    </source>
</evidence>
<gene>
    <name evidence="12" type="ORF">FQN60_014671</name>
</gene>
<feature type="transmembrane region" description="Helical" evidence="10">
    <location>
        <begin position="179"/>
        <end position="202"/>
    </location>
</feature>
<feature type="transmembrane region" description="Helical" evidence="10">
    <location>
        <begin position="347"/>
        <end position="365"/>
    </location>
</feature>
<dbReference type="GO" id="GO:0007200">
    <property type="term" value="P:phospholipase C-activating G protein-coupled receptor signaling pathway"/>
    <property type="evidence" value="ECO:0007669"/>
    <property type="project" value="TreeGrafter"/>
</dbReference>
<dbReference type="PRINTS" id="PR00237">
    <property type="entry name" value="GPCRRHODOPSN"/>
</dbReference>
<evidence type="ECO:0000256" key="3">
    <source>
        <dbReference type="ARBA" id="ARBA00022989"/>
    </source>
</evidence>
<feature type="domain" description="G-protein coupled receptors family 1 profile" evidence="11">
    <location>
        <begin position="284"/>
        <end position="505"/>
    </location>
</feature>
<keyword evidence="3 10" id="KW-1133">Transmembrane helix</keyword>
<evidence type="ECO:0000313" key="12">
    <source>
        <dbReference type="EMBL" id="KAA8583463.1"/>
    </source>
</evidence>
<dbReference type="InterPro" id="IPR017452">
    <property type="entry name" value="GPCR_Rhodpsn_7TM"/>
</dbReference>
<feature type="transmembrane region" description="Helical" evidence="10">
    <location>
        <begin position="541"/>
        <end position="563"/>
    </location>
</feature>
<evidence type="ECO:0000256" key="4">
    <source>
        <dbReference type="ARBA" id="ARBA00023040"/>
    </source>
</evidence>
<name>A0A5J5CRN3_9PERO</name>
<sequence>KLIIQVVTYIIISIGLPLTLVAIYALCSQVRKDNVAPIYVINLLISDLIQFCCMIVWVARPKDLRTIDKIDGLIYGCSLMASVCFMVCIALERYLVIAWPLWYRFRRTIKISVVVCVLVWIICFAIGFIVVFWYIPEFSVIILASFFFLPLPLLIMFLGGTLKALSASVSVPADGKRRIVAMLVLVLLIYLLLFLPMMITLLQAPDRYDTTLHSLSGVFLKMSPLADLFLYVVMRKGAIDKLLAFVFCCRMDSEDVSTSTDYDNDDDKAKLITQVVTYIIICIGLPLTLLAIYALYSLVGKDHVAPIYVINLLISDLIEFCCMIGFVVSQKHTKQQKYKDKDTILKIIYYSGLVASVCFMVLIALERYLVIAWPLWYRFRRTIKISVVVCVLVWVLSLVYLFALAFWGFPEVTGTVLAIFFLLPLPLLIFFLGGTLKALSASVSVPADRKRRIVGMLVLVLVIYLLLFLPRIILFLKEGNRHDIPLTDLSSVFVRLFPLADLFLYVFMRKGAIDKLLASVCCCRMDSNDANSSKVGKDNVAPIYVINLLISDLIQFCCMISFVSRHRDQNVDPIGSRIYGCSLMASVYFMVCIALERYLVIAWPLWYRFRWTIKSSVVVCVLVWIICLVYFFSFKVFLEIHVTILAIFFLLPLPLLIFFLGGTLKALSASISVPADEKRRIVAMLVLVLVIYLLLFLPRIIMHLKDHDHVLVILSDMSIIKLLKEHDRFDMTVDIMSDVFLKLKPLADLFLYVFMRKGAIDKVLASVCCCRMDSNDANSSAELGLHQS</sequence>
<evidence type="ECO:0000259" key="11">
    <source>
        <dbReference type="PROSITE" id="PS50262"/>
    </source>
</evidence>
<keyword evidence="5 10" id="KW-0472">Membrane</keyword>
<comment type="caution">
    <text evidence="12">The sequence shown here is derived from an EMBL/GenBank/DDBJ whole genome shotgun (WGS) entry which is preliminary data.</text>
</comment>
<dbReference type="Pfam" id="PF00001">
    <property type="entry name" value="7tm_1"/>
    <property type="match status" value="3"/>
</dbReference>
<evidence type="ECO:0000256" key="1">
    <source>
        <dbReference type="ARBA" id="ARBA00004141"/>
    </source>
</evidence>
<keyword evidence="7" id="KW-0325">Glycoprotein</keyword>
<dbReference type="PROSITE" id="PS50262">
    <property type="entry name" value="G_PROTEIN_RECEP_F1_2"/>
    <property type="match status" value="3"/>
</dbReference>
<dbReference type="AlphaFoldDB" id="A0A5J5CRN3"/>
<feature type="transmembrane region" description="Helical" evidence="10">
    <location>
        <begin position="414"/>
        <end position="433"/>
    </location>
</feature>
<evidence type="ECO:0000256" key="6">
    <source>
        <dbReference type="ARBA" id="ARBA00023170"/>
    </source>
</evidence>
<dbReference type="PROSITE" id="PS00237">
    <property type="entry name" value="G_PROTEIN_RECEP_F1_1"/>
    <property type="match status" value="3"/>
</dbReference>
<dbReference type="GO" id="GO:0005886">
    <property type="term" value="C:plasma membrane"/>
    <property type="evidence" value="ECO:0007669"/>
    <property type="project" value="TreeGrafter"/>
</dbReference>
<feature type="transmembrane region" description="Helical" evidence="10">
    <location>
        <begin position="308"/>
        <end position="327"/>
    </location>
</feature>
<comment type="similarity">
    <text evidence="9">Belongs to the G-protein coupled receptor 1 family.</text>
</comment>
<dbReference type="GO" id="GO:0004930">
    <property type="term" value="F:G protein-coupled receptor activity"/>
    <property type="evidence" value="ECO:0007669"/>
    <property type="project" value="UniProtKB-KW"/>
</dbReference>
<dbReference type="GO" id="GO:0035025">
    <property type="term" value="P:positive regulation of Rho protein signal transduction"/>
    <property type="evidence" value="ECO:0007669"/>
    <property type="project" value="TreeGrafter"/>
</dbReference>
<evidence type="ECO:0000313" key="13">
    <source>
        <dbReference type="Proteomes" id="UP000327493"/>
    </source>
</evidence>
<feature type="transmembrane region" description="Helical" evidence="10">
    <location>
        <begin position="275"/>
        <end position="296"/>
    </location>
</feature>
<feature type="transmembrane region" description="Helical" evidence="10">
    <location>
        <begin position="486"/>
        <end position="508"/>
    </location>
</feature>
<evidence type="ECO:0000256" key="7">
    <source>
        <dbReference type="ARBA" id="ARBA00023180"/>
    </source>
</evidence>
<comment type="subcellular location">
    <subcellularLocation>
        <location evidence="1">Membrane</location>
        <topology evidence="1">Multi-pass membrane protein</topology>
    </subcellularLocation>
</comment>
<feature type="non-terminal residue" evidence="12">
    <location>
        <position position="1"/>
    </location>
</feature>
<reference evidence="12 13" key="1">
    <citation type="submission" date="2019-08" db="EMBL/GenBank/DDBJ databases">
        <title>A chromosome-level genome assembly, high-density linkage maps, and genome scans reveal the genomic architecture of hybrid incompatibilities underlying speciation via character displacement in darters (Percidae: Etheostominae).</title>
        <authorList>
            <person name="Moran R.L."/>
            <person name="Catchen J.M."/>
            <person name="Fuller R.C."/>
        </authorList>
    </citation>
    <scope>NUCLEOTIDE SEQUENCE [LARGE SCALE GENOMIC DNA]</scope>
    <source>
        <strain evidence="12">EspeVRDwgs_2016</strain>
        <tissue evidence="12">Muscle</tissue>
    </source>
</reference>
<dbReference type="EMBL" id="VOFY01000017">
    <property type="protein sequence ID" value="KAA8583463.1"/>
    <property type="molecule type" value="Genomic_DNA"/>
</dbReference>
<dbReference type="Gene3D" id="1.20.1070.10">
    <property type="entry name" value="Rhodopsin 7-helix transmembrane proteins"/>
    <property type="match status" value="3"/>
</dbReference>
<feature type="transmembrane region" description="Helical" evidence="10">
    <location>
        <begin position="111"/>
        <end position="135"/>
    </location>
</feature>
<feature type="transmembrane region" description="Helical" evidence="10">
    <location>
        <begin position="583"/>
        <end position="606"/>
    </location>
</feature>
<feature type="transmembrane region" description="Helical" evidence="10">
    <location>
        <begin position="453"/>
        <end position="474"/>
    </location>
</feature>
<dbReference type="SUPFAM" id="SSF81321">
    <property type="entry name" value="Family A G protein-coupled receptor-like"/>
    <property type="match status" value="3"/>
</dbReference>
<feature type="transmembrane region" description="Helical" evidence="10">
    <location>
        <begin position="72"/>
        <end position="91"/>
    </location>
</feature>
<keyword evidence="4 9" id="KW-0297">G-protein coupled receptor</keyword>
<accession>A0A5J5CRN3</accession>